<dbReference type="AlphaFoldDB" id="A0A948X084"/>
<gene>
    <name evidence="1" type="ORF">H9847_10760</name>
</gene>
<sequence length="49" mass="5456">MTNTHLEMDGAGEYKPHLRTVHLDYPKDRQLLSQSFLTATPAQVQSSAA</sequence>
<name>A0A948X084_9GAMM</name>
<accession>A0A948X084</accession>
<protein>
    <submittedName>
        <fullName evidence="1">Uncharacterized protein</fullName>
    </submittedName>
</protein>
<reference evidence="1" key="1">
    <citation type="journal article" date="2021" name="PeerJ">
        <title>Extensive microbial diversity within the chicken gut microbiome revealed by metagenomics and culture.</title>
        <authorList>
            <person name="Gilroy R."/>
            <person name="Ravi A."/>
            <person name="Getino M."/>
            <person name="Pursley I."/>
            <person name="Horton D.L."/>
            <person name="Alikhan N.F."/>
            <person name="Baker D."/>
            <person name="Gharbi K."/>
            <person name="Hall N."/>
            <person name="Watson M."/>
            <person name="Adriaenssens E.M."/>
            <person name="Foster-Nyarko E."/>
            <person name="Jarju S."/>
            <person name="Secka A."/>
            <person name="Antonio M."/>
            <person name="Oren A."/>
            <person name="Chaudhuri R.R."/>
            <person name="La Ragione R."/>
            <person name="Hildebrand F."/>
            <person name="Pallen M.J."/>
        </authorList>
    </citation>
    <scope>NUCLEOTIDE SEQUENCE</scope>
    <source>
        <strain evidence="1">378</strain>
    </source>
</reference>
<proteinExistence type="predicted"/>
<evidence type="ECO:0000313" key="2">
    <source>
        <dbReference type="Proteomes" id="UP000733611"/>
    </source>
</evidence>
<evidence type="ECO:0000313" key="1">
    <source>
        <dbReference type="EMBL" id="MBU3845322.1"/>
    </source>
</evidence>
<dbReference type="EMBL" id="JAHLFE010000221">
    <property type="protein sequence ID" value="MBU3845322.1"/>
    <property type="molecule type" value="Genomic_DNA"/>
</dbReference>
<organism evidence="1 2">
    <name type="scientific">Candidatus Anaerobiospirillum pullicola</name>
    <dbReference type="NCBI Taxonomy" id="2838451"/>
    <lineage>
        <taxon>Bacteria</taxon>
        <taxon>Pseudomonadati</taxon>
        <taxon>Pseudomonadota</taxon>
        <taxon>Gammaproteobacteria</taxon>
        <taxon>Aeromonadales</taxon>
        <taxon>Succinivibrionaceae</taxon>
        <taxon>Anaerobiospirillum</taxon>
    </lineage>
</organism>
<reference evidence="1" key="2">
    <citation type="submission" date="2021-04" db="EMBL/GenBank/DDBJ databases">
        <authorList>
            <person name="Gilroy R."/>
        </authorList>
    </citation>
    <scope>NUCLEOTIDE SEQUENCE</scope>
    <source>
        <strain evidence="1">378</strain>
    </source>
</reference>
<dbReference type="Proteomes" id="UP000733611">
    <property type="component" value="Unassembled WGS sequence"/>
</dbReference>
<comment type="caution">
    <text evidence="1">The sequence shown here is derived from an EMBL/GenBank/DDBJ whole genome shotgun (WGS) entry which is preliminary data.</text>
</comment>